<reference evidence="1" key="1">
    <citation type="submission" date="2022-04" db="EMBL/GenBank/DDBJ databases">
        <title>Whole genome sequence of Sphaerotilus sp. FB-5.</title>
        <authorList>
            <person name="Takeda M."/>
            <person name="Narihara S."/>
            <person name="Akimoto M."/>
            <person name="Akimoto R."/>
            <person name="Nishiyashiki S."/>
            <person name="Murakami T."/>
        </authorList>
    </citation>
    <scope>NUCLEOTIDE SEQUENCE</scope>
    <source>
        <strain evidence="1">FB-5</strain>
    </source>
</reference>
<sequence>MAGKILSAAPVLIEPGEGHVERHDIGFDESDKNLFQVEDARLRADALRHSILPRLHLVMNEAIAGIRNIYGVDVLEDSIVTYWPHFRTRREADLTHLYDSAFVGIGGRRVKEKWFGVARKDGKPVQILPFRFGMELTVEGLSLLFDNHWLKGLTDASYEKYLDFHLEFEGLTHRICYFSGLFPELPVGKGARAISPFREHYLDMKAEKYFANRFFSVSVQSYPVSEEDINQLIWALSFFFPVYDSYIQISKGEPVRFLDLLTRQLNIRPVHGDARI</sequence>
<name>A0ABM7YK71_9BURK</name>
<proteinExistence type="predicted"/>
<dbReference type="RefSeq" id="WP_251972903.1">
    <property type="nucleotide sequence ID" value="NZ_AP025730.1"/>
</dbReference>
<evidence type="ECO:0000313" key="1">
    <source>
        <dbReference type="EMBL" id="BDI04809.1"/>
    </source>
</evidence>
<gene>
    <name evidence="1" type="ORF">CATMQ487_17790</name>
</gene>
<accession>A0ABM7YK71</accession>
<protein>
    <submittedName>
        <fullName evidence="1">Uncharacterized protein</fullName>
    </submittedName>
</protein>
<organism evidence="1 2">
    <name type="scientific">Sphaerotilus microaerophilus</name>
    <dbReference type="NCBI Taxonomy" id="2914710"/>
    <lineage>
        <taxon>Bacteria</taxon>
        <taxon>Pseudomonadati</taxon>
        <taxon>Pseudomonadota</taxon>
        <taxon>Betaproteobacteria</taxon>
        <taxon>Burkholderiales</taxon>
        <taxon>Sphaerotilaceae</taxon>
        <taxon>Sphaerotilus</taxon>
    </lineage>
</organism>
<dbReference type="EMBL" id="AP025730">
    <property type="protein sequence ID" value="BDI04809.1"/>
    <property type="molecule type" value="Genomic_DNA"/>
</dbReference>
<keyword evidence="2" id="KW-1185">Reference proteome</keyword>
<dbReference type="Proteomes" id="UP001057498">
    <property type="component" value="Chromosome"/>
</dbReference>
<evidence type="ECO:0000313" key="2">
    <source>
        <dbReference type="Proteomes" id="UP001057498"/>
    </source>
</evidence>